<feature type="compositionally biased region" description="Polar residues" evidence="1">
    <location>
        <begin position="9"/>
        <end position="26"/>
    </location>
</feature>
<gene>
    <name evidence="2" type="ORF">LTRI10_LOCUS45571</name>
</gene>
<dbReference type="AlphaFoldDB" id="A0AAV2G6B5"/>
<accession>A0AAV2G6B5</accession>
<keyword evidence="3" id="KW-1185">Reference proteome</keyword>
<organism evidence="2 3">
    <name type="scientific">Linum trigynum</name>
    <dbReference type="NCBI Taxonomy" id="586398"/>
    <lineage>
        <taxon>Eukaryota</taxon>
        <taxon>Viridiplantae</taxon>
        <taxon>Streptophyta</taxon>
        <taxon>Embryophyta</taxon>
        <taxon>Tracheophyta</taxon>
        <taxon>Spermatophyta</taxon>
        <taxon>Magnoliopsida</taxon>
        <taxon>eudicotyledons</taxon>
        <taxon>Gunneridae</taxon>
        <taxon>Pentapetalae</taxon>
        <taxon>rosids</taxon>
        <taxon>fabids</taxon>
        <taxon>Malpighiales</taxon>
        <taxon>Linaceae</taxon>
        <taxon>Linum</taxon>
    </lineage>
</organism>
<evidence type="ECO:0000313" key="3">
    <source>
        <dbReference type="Proteomes" id="UP001497516"/>
    </source>
</evidence>
<evidence type="ECO:0000313" key="2">
    <source>
        <dbReference type="EMBL" id="CAL1405804.1"/>
    </source>
</evidence>
<protein>
    <submittedName>
        <fullName evidence="2">Uncharacterized protein</fullName>
    </submittedName>
</protein>
<reference evidence="2 3" key="1">
    <citation type="submission" date="2024-04" db="EMBL/GenBank/DDBJ databases">
        <authorList>
            <person name="Fracassetti M."/>
        </authorList>
    </citation>
    <scope>NUCLEOTIDE SEQUENCE [LARGE SCALE GENOMIC DNA]</scope>
</reference>
<dbReference type="EMBL" id="OZ034821">
    <property type="protein sequence ID" value="CAL1405804.1"/>
    <property type="molecule type" value="Genomic_DNA"/>
</dbReference>
<name>A0AAV2G6B5_9ROSI</name>
<sequence length="73" mass="8650">MHGCKQEARSANSKNLQRQEAGQSFSAPPPQYQDYGSEISFLREVVQRQKANLLDYQIINEQHRYVFEQDYRE</sequence>
<evidence type="ECO:0000256" key="1">
    <source>
        <dbReference type="SAM" id="MobiDB-lite"/>
    </source>
</evidence>
<proteinExistence type="predicted"/>
<feature type="region of interest" description="Disordered" evidence="1">
    <location>
        <begin position="1"/>
        <end position="32"/>
    </location>
</feature>
<dbReference type="Proteomes" id="UP001497516">
    <property type="component" value="Chromosome 8"/>
</dbReference>